<dbReference type="GO" id="GO:0003863">
    <property type="term" value="F:branched-chain 2-oxo acid dehydrogenase activity"/>
    <property type="evidence" value="ECO:0007669"/>
    <property type="project" value="UniProtKB-EC"/>
</dbReference>
<dbReference type="OrthoDB" id="9780894at2"/>
<dbReference type="GO" id="GO:0007584">
    <property type="term" value="P:response to nutrient"/>
    <property type="evidence" value="ECO:0007669"/>
    <property type="project" value="TreeGrafter"/>
</dbReference>
<feature type="domain" description="Transketolase-like pyrimidine-binding" evidence="8">
    <location>
        <begin position="14"/>
        <end position="189"/>
    </location>
</feature>
<dbReference type="AlphaFoldDB" id="A0A4R5UD41"/>
<reference evidence="9 10" key="1">
    <citation type="submission" date="2019-03" db="EMBL/GenBank/DDBJ databases">
        <title>Luteimonas zhaokaii sp.nov., isolated from the rectal contents of Plateau pika in Yushu, Qinghai Province, China.</title>
        <authorList>
            <person name="Zhang G."/>
        </authorList>
    </citation>
    <scope>NUCLEOTIDE SEQUENCE [LARGE SCALE GENOMIC DNA]</scope>
    <source>
        <strain evidence="9 10">THG-MD21</strain>
    </source>
</reference>
<dbReference type="PANTHER" id="PTHR42980:SF1">
    <property type="entry name" value="2-OXOISOVALERATE DEHYDROGENASE SUBUNIT BETA, MITOCHONDRIAL"/>
    <property type="match status" value="1"/>
</dbReference>
<evidence type="ECO:0000256" key="5">
    <source>
        <dbReference type="ARBA" id="ARBA00023052"/>
    </source>
</evidence>
<dbReference type="EC" id="1.2.4.4" evidence="3"/>
<dbReference type="Pfam" id="PF02779">
    <property type="entry name" value="Transket_pyr"/>
    <property type="match status" value="1"/>
</dbReference>
<dbReference type="EMBL" id="SMTG01000002">
    <property type="protein sequence ID" value="TDK33197.1"/>
    <property type="molecule type" value="Genomic_DNA"/>
</dbReference>
<evidence type="ECO:0000256" key="2">
    <source>
        <dbReference type="ARBA" id="ARBA00002859"/>
    </source>
</evidence>
<dbReference type="FunFam" id="3.40.50.970:FF:000001">
    <property type="entry name" value="Pyruvate dehydrogenase E1 beta subunit"/>
    <property type="match status" value="1"/>
</dbReference>
<evidence type="ECO:0000256" key="1">
    <source>
        <dbReference type="ARBA" id="ARBA00001964"/>
    </source>
</evidence>
<keyword evidence="10" id="KW-1185">Reference proteome</keyword>
<dbReference type="Proteomes" id="UP000295543">
    <property type="component" value="Unassembled WGS sequence"/>
</dbReference>
<evidence type="ECO:0000313" key="10">
    <source>
        <dbReference type="Proteomes" id="UP000295543"/>
    </source>
</evidence>
<dbReference type="Pfam" id="PF02780">
    <property type="entry name" value="Transketolase_C"/>
    <property type="match status" value="1"/>
</dbReference>
<dbReference type="GO" id="GO:0009083">
    <property type="term" value="P:branched-chain amino acid catabolic process"/>
    <property type="evidence" value="ECO:0007669"/>
    <property type="project" value="TreeGrafter"/>
</dbReference>
<evidence type="ECO:0000259" key="8">
    <source>
        <dbReference type="SMART" id="SM00861"/>
    </source>
</evidence>
<dbReference type="InterPro" id="IPR033248">
    <property type="entry name" value="Transketolase_C"/>
</dbReference>
<dbReference type="Gene3D" id="3.40.50.970">
    <property type="match status" value="1"/>
</dbReference>
<accession>A0A4R5UD41</accession>
<evidence type="ECO:0000256" key="3">
    <source>
        <dbReference type="ARBA" id="ARBA00012277"/>
    </source>
</evidence>
<dbReference type="InterPro" id="IPR005475">
    <property type="entry name" value="Transketolase-like_Pyr-bd"/>
</dbReference>
<dbReference type="FunFam" id="3.40.50.920:FF:000001">
    <property type="entry name" value="Pyruvate dehydrogenase E1 beta subunit"/>
    <property type="match status" value="1"/>
</dbReference>
<evidence type="ECO:0000256" key="6">
    <source>
        <dbReference type="ARBA" id="ARBA00070795"/>
    </source>
</evidence>
<gene>
    <name evidence="9" type="ORF">E2F49_03930</name>
</gene>
<comment type="caution">
    <text evidence="9">The sequence shown here is derived from an EMBL/GenBank/DDBJ whole genome shotgun (WGS) entry which is preliminary data.</text>
</comment>
<comment type="cofactor">
    <cofactor evidence="1">
        <name>thiamine diphosphate</name>
        <dbReference type="ChEBI" id="CHEBI:58937"/>
    </cofactor>
</comment>
<evidence type="ECO:0000256" key="4">
    <source>
        <dbReference type="ARBA" id="ARBA00023002"/>
    </source>
</evidence>
<sequence>MSDQAVQTTGSAPMTMIQALRSAMDVMLERDDNVVIFGEDVGYFGGVFRCTDGLQAKYGKQRVFDAPISESGIAGAAIGMAAYGLRPVAEIQFADYIYPAYDQIVSEAARLRYRSGGMFTSPLVFRTPCGGGIYGGQTHSQSPEAIFAHVAGLRTVMPSNPYDAKGLLIASIENDDPVIFLEPKRLYNGPFDGHHDRPVTAWSKHADNVVPEGYYSVPLDKAAVVREGQAVTILTYGTTVWVAQAAAEDAGIDAEVIDLRSLWPLDLDAIVASVKKTGRCIVLHEATRTCGFGAELVALVQEHCFYHLQAPVERVTGWDTPYPHAQEWDYFPGPARVIDAMHRVLED</sequence>
<name>A0A4R5UD41_9GAMM</name>
<evidence type="ECO:0000313" key="9">
    <source>
        <dbReference type="EMBL" id="TDK33197.1"/>
    </source>
</evidence>
<dbReference type="InterPro" id="IPR009014">
    <property type="entry name" value="Transketo_C/PFOR_II"/>
</dbReference>
<dbReference type="SMART" id="SM00861">
    <property type="entry name" value="Transket_pyr"/>
    <property type="match status" value="1"/>
</dbReference>
<dbReference type="RefSeq" id="WP_133392695.1">
    <property type="nucleotide sequence ID" value="NZ_SMTG01000002.1"/>
</dbReference>
<evidence type="ECO:0000256" key="7">
    <source>
        <dbReference type="ARBA" id="ARBA00082400"/>
    </source>
</evidence>
<dbReference type="CDD" id="cd07036">
    <property type="entry name" value="TPP_PYR_E1-PDHc-beta_like"/>
    <property type="match status" value="1"/>
</dbReference>
<dbReference type="SUPFAM" id="SSF52518">
    <property type="entry name" value="Thiamin diphosphate-binding fold (THDP-binding)"/>
    <property type="match status" value="1"/>
</dbReference>
<organism evidence="9 10">
    <name type="scientific">Luteimonas terrae</name>
    <dbReference type="NCBI Taxonomy" id="1530191"/>
    <lineage>
        <taxon>Bacteria</taxon>
        <taxon>Pseudomonadati</taxon>
        <taxon>Pseudomonadota</taxon>
        <taxon>Gammaproteobacteria</taxon>
        <taxon>Lysobacterales</taxon>
        <taxon>Lysobacteraceae</taxon>
        <taxon>Luteimonas</taxon>
    </lineage>
</organism>
<keyword evidence="4" id="KW-0560">Oxidoreductase</keyword>
<proteinExistence type="predicted"/>
<protein>
    <recommendedName>
        <fullName evidence="6">2-oxoisovalerate dehydrogenase subunit beta</fullName>
        <ecNumber evidence="3">1.2.4.4</ecNumber>
    </recommendedName>
    <alternativeName>
        <fullName evidence="7">Branched-chain alpha-keto acid dehydrogenase E1 component beta chain</fullName>
    </alternativeName>
</protein>
<dbReference type="Gene3D" id="3.40.50.920">
    <property type="match status" value="1"/>
</dbReference>
<dbReference type="SUPFAM" id="SSF52922">
    <property type="entry name" value="TK C-terminal domain-like"/>
    <property type="match status" value="1"/>
</dbReference>
<keyword evidence="5" id="KW-0786">Thiamine pyrophosphate</keyword>
<dbReference type="InterPro" id="IPR029061">
    <property type="entry name" value="THDP-binding"/>
</dbReference>
<dbReference type="PANTHER" id="PTHR42980">
    <property type="entry name" value="2-OXOISOVALERATE DEHYDROGENASE SUBUNIT BETA-RELATED"/>
    <property type="match status" value="1"/>
</dbReference>
<comment type="function">
    <text evidence="2">The branched-chain alpha-keto dehydrogenase complex catalyzes the overall conversion of alpha-keto acids to acyl-CoA and CO(2). It contains multiple copies of three enzymatic components: branched-chain alpha-keto acid decarboxylase (E1), lipoamide acyltransferase (E2) and lipoamide dehydrogenase (E3).</text>
</comment>